<feature type="transmembrane region" description="Helical" evidence="6">
    <location>
        <begin position="141"/>
        <end position="159"/>
    </location>
</feature>
<proteinExistence type="inferred from homology"/>
<evidence type="ECO:0000256" key="6">
    <source>
        <dbReference type="SAM" id="Phobius"/>
    </source>
</evidence>
<feature type="transmembrane region" description="Helical" evidence="6">
    <location>
        <begin position="257"/>
        <end position="277"/>
    </location>
</feature>
<feature type="transmembrane region" description="Helical" evidence="6">
    <location>
        <begin position="223"/>
        <end position="251"/>
    </location>
</feature>
<evidence type="ECO:0000256" key="4">
    <source>
        <dbReference type="ARBA" id="ARBA00022989"/>
    </source>
</evidence>
<evidence type="ECO:0000256" key="1">
    <source>
        <dbReference type="ARBA" id="ARBA00004141"/>
    </source>
</evidence>
<dbReference type="RefSeq" id="WP_305102670.1">
    <property type="nucleotide sequence ID" value="NZ_JAUTWS010000004.1"/>
</dbReference>
<accession>A0ABT9DV95</accession>
<keyword evidence="4 6" id="KW-1133">Transmembrane helix</keyword>
<evidence type="ECO:0000313" key="8">
    <source>
        <dbReference type="Proteomes" id="UP001243009"/>
    </source>
</evidence>
<dbReference type="Proteomes" id="UP001243009">
    <property type="component" value="Unassembled WGS sequence"/>
</dbReference>
<keyword evidence="5 6" id="KW-0472">Membrane</keyword>
<dbReference type="PANTHER" id="PTHR21716:SF62">
    <property type="entry name" value="TRANSPORT PROTEIN YDBI-RELATED"/>
    <property type="match status" value="1"/>
</dbReference>
<dbReference type="Pfam" id="PF01594">
    <property type="entry name" value="AI-2E_transport"/>
    <property type="match status" value="1"/>
</dbReference>
<evidence type="ECO:0000256" key="5">
    <source>
        <dbReference type="ARBA" id="ARBA00023136"/>
    </source>
</evidence>
<keyword evidence="3 6" id="KW-0812">Transmembrane</keyword>
<reference evidence="7 8" key="1">
    <citation type="submission" date="2023-08" db="EMBL/GenBank/DDBJ databases">
        <title>The draft genome sequence of Paracraurococcus sp. LOR1-02.</title>
        <authorList>
            <person name="Kingkaew E."/>
            <person name="Tanasupawat S."/>
        </authorList>
    </citation>
    <scope>NUCLEOTIDE SEQUENCE [LARGE SCALE GENOMIC DNA]</scope>
    <source>
        <strain evidence="7 8">LOR1-02</strain>
    </source>
</reference>
<comment type="caution">
    <text evidence="7">The sequence shown here is derived from an EMBL/GenBank/DDBJ whole genome shotgun (WGS) entry which is preliminary data.</text>
</comment>
<evidence type="ECO:0000313" key="7">
    <source>
        <dbReference type="EMBL" id="MDO9707803.1"/>
    </source>
</evidence>
<protein>
    <submittedName>
        <fullName evidence="7">AI-2E family transporter</fullName>
    </submittedName>
</protein>
<comment type="subcellular location">
    <subcellularLocation>
        <location evidence="1">Membrane</location>
        <topology evidence="1">Multi-pass membrane protein</topology>
    </subcellularLocation>
</comment>
<name>A0ABT9DV95_9PROT</name>
<gene>
    <name evidence="7" type="ORF">Q7A36_05545</name>
</gene>
<keyword evidence="8" id="KW-1185">Reference proteome</keyword>
<dbReference type="InterPro" id="IPR002549">
    <property type="entry name" value="AI-2E-like"/>
</dbReference>
<comment type="similarity">
    <text evidence="2">Belongs to the autoinducer-2 exporter (AI-2E) (TC 2.A.86) family.</text>
</comment>
<feature type="transmembrane region" description="Helical" evidence="6">
    <location>
        <begin position="194"/>
        <end position="216"/>
    </location>
</feature>
<organism evidence="7 8">
    <name type="scientific">Paracraurococcus lichenis</name>
    <dbReference type="NCBI Taxonomy" id="3064888"/>
    <lineage>
        <taxon>Bacteria</taxon>
        <taxon>Pseudomonadati</taxon>
        <taxon>Pseudomonadota</taxon>
        <taxon>Alphaproteobacteria</taxon>
        <taxon>Acetobacterales</taxon>
        <taxon>Roseomonadaceae</taxon>
        <taxon>Paracraurococcus</taxon>
    </lineage>
</organism>
<dbReference type="PANTHER" id="PTHR21716">
    <property type="entry name" value="TRANSMEMBRANE PROTEIN"/>
    <property type="match status" value="1"/>
</dbReference>
<evidence type="ECO:0000256" key="3">
    <source>
        <dbReference type="ARBA" id="ARBA00022692"/>
    </source>
</evidence>
<feature type="transmembrane region" description="Helical" evidence="6">
    <location>
        <begin position="289"/>
        <end position="312"/>
    </location>
</feature>
<dbReference type="EMBL" id="JAUTWS010000004">
    <property type="protein sequence ID" value="MDO9707803.1"/>
    <property type="molecule type" value="Genomic_DNA"/>
</dbReference>
<evidence type="ECO:0000256" key="2">
    <source>
        <dbReference type="ARBA" id="ARBA00009773"/>
    </source>
</evidence>
<sequence length="336" mass="34365">MTRAQGSVLVLLGLVLLLLWLVPEVPLLGFAAVLLALALHAGADPLARRTGLPEAAAVLLVALMVAAAVALAAWAAAGPLADQATQLADSLPKSLETLRGRIAGTAWGDWLLRQAEPGRLLSSGGAEGAAQAAARAAGSTLGGLGNLVLVVLLALYLAVRPRGYLSGLRSLFDPRLDGRVQETLAEAGHTLRGWLLGQAFAMVVAGTLTWLGLWALGVPLPGLLAAIIGLLNFIPVLGPVIGGVPAVLLAATQDPMLGLWVVGLIVAVQTVEGNFLTPMVQARTADLPPALLLLVQVLAGALFGLLGVALAAPLSALGLVLAKKAYVEGWLEREPP</sequence>
<feature type="transmembrane region" description="Helical" evidence="6">
    <location>
        <begin position="55"/>
        <end position="77"/>
    </location>
</feature>